<keyword evidence="2" id="KW-0472">Membrane</keyword>
<feature type="compositionally biased region" description="Polar residues" evidence="1">
    <location>
        <begin position="85"/>
        <end position="100"/>
    </location>
</feature>
<keyword evidence="2" id="KW-0812">Transmembrane</keyword>
<feature type="transmembrane region" description="Helical" evidence="2">
    <location>
        <begin position="6"/>
        <end position="32"/>
    </location>
</feature>
<feature type="region of interest" description="Disordered" evidence="1">
    <location>
        <begin position="40"/>
        <end position="71"/>
    </location>
</feature>
<comment type="caution">
    <text evidence="3">The sequence shown here is derived from an EMBL/GenBank/DDBJ whole genome shotgun (WGS) entry which is preliminary data.</text>
</comment>
<accession>A0A1E3UH19</accession>
<evidence type="ECO:0000256" key="1">
    <source>
        <dbReference type="SAM" id="MobiDB-lite"/>
    </source>
</evidence>
<sequence>MHPSQGLWFPGVMAVAWLLSPARGCLGMWLGLQPQKRGVSKCSVQPGGCQRGRTPRLSGLRRSDSSDMPLGTAVSRLNRTLRNITVFSDGAPTTSPNAPGQETKARPPP</sequence>
<protein>
    <submittedName>
        <fullName evidence="3">Uncharacterized protein</fullName>
    </submittedName>
</protein>
<name>A0A1E3UH19_9FIRM</name>
<dbReference type="EMBL" id="MEHA01000010">
    <property type="protein sequence ID" value="ODR50687.1"/>
    <property type="molecule type" value="Genomic_DNA"/>
</dbReference>
<gene>
    <name evidence="3" type="ORF">BEI59_15075</name>
</gene>
<organism evidence="3 4">
    <name type="scientific">Eisenbergiella tayi</name>
    <dbReference type="NCBI Taxonomy" id="1432052"/>
    <lineage>
        <taxon>Bacteria</taxon>
        <taxon>Bacillati</taxon>
        <taxon>Bacillota</taxon>
        <taxon>Clostridia</taxon>
        <taxon>Lachnospirales</taxon>
        <taxon>Lachnospiraceae</taxon>
        <taxon>Eisenbergiella</taxon>
    </lineage>
</organism>
<proteinExistence type="predicted"/>
<dbReference type="AlphaFoldDB" id="A0A1E3UH19"/>
<reference evidence="3 4" key="1">
    <citation type="submission" date="2016-08" db="EMBL/GenBank/DDBJ databases">
        <authorList>
            <person name="Seilhamer J.J."/>
        </authorList>
    </citation>
    <scope>NUCLEOTIDE SEQUENCE [LARGE SCALE GENOMIC DNA]</scope>
    <source>
        <strain evidence="3 4">NML150140-1</strain>
    </source>
</reference>
<feature type="region of interest" description="Disordered" evidence="1">
    <location>
        <begin position="85"/>
        <end position="109"/>
    </location>
</feature>
<dbReference type="Proteomes" id="UP000094271">
    <property type="component" value="Unassembled WGS sequence"/>
</dbReference>
<evidence type="ECO:0000256" key="2">
    <source>
        <dbReference type="SAM" id="Phobius"/>
    </source>
</evidence>
<keyword evidence="2" id="KW-1133">Transmembrane helix</keyword>
<evidence type="ECO:0000313" key="3">
    <source>
        <dbReference type="EMBL" id="ODR50687.1"/>
    </source>
</evidence>
<evidence type="ECO:0000313" key="4">
    <source>
        <dbReference type="Proteomes" id="UP000094271"/>
    </source>
</evidence>